<sequence>MSSNKYYITNHYSVPVTVELKWNDETINPQSPTWLTFENTEVTVEPNKTGTIDFTVNIPEGAEGLYYARILFQNKVDPSSFGVLSISYNFPLRIIVDGTQHYEYSVDKVELFNNNTFHCAILLINSGNVHLYAEGSIEVTSEDGTRYTSSCKIPQTGLILPQKSLACTADLGEVLPDGRYTITMSFVAGDDKSLTCTYNLQFSIQDGEVSLMEIETDNE</sequence>
<reference evidence="1 2" key="1">
    <citation type="journal article" date="2017" name="ISME J.">
        <title>Energy and carbon metabolisms in a deep terrestrial subsurface fluid microbial community.</title>
        <authorList>
            <person name="Momper L."/>
            <person name="Jungbluth S.P."/>
            <person name="Lee M.D."/>
            <person name="Amend J.P."/>
        </authorList>
    </citation>
    <scope>NUCLEOTIDE SEQUENCE [LARGE SCALE GENOMIC DNA]</scope>
    <source>
        <strain evidence="1">SURF_26</strain>
    </source>
</reference>
<dbReference type="EMBL" id="QZJZ01000076">
    <property type="protein sequence ID" value="RJP57725.1"/>
    <property type="molecule type" value="Genomic_DNA"/>
</dbReference>
<organism evidence="1 2">
    <name type="scientific">Candidatus Auribacter fodinae</name>
    <dbReference type="NCBI Taxonomy" id="2093366"/>
    <lineage>
        <taxon>Bacteria</taxon>
        <taxon>Pseudomonadati</taxon>
        <taxon>Candidatus Auribacterota</taxon>
        <taxon>Candidatus Auribacteria</taxon>
        <taxon>Candidatus Auribacterales</taxon>
        <taxon>Candidatus Auribacteraceae</taxon>
        <taxon>Candidatus Auribacter</taxon>
    </lineage>
</organism>
<dbReference type="AlphaFoldDB" id="A0A3A4QUU3"/>
<dbReference type="Gene3D" id="2.60.40.10">
    <property type="entry name" value="Immunoglobulins"/>
    <property type="match status" value="1"/>
</dbReference>
<proteinExistence type="predicted"/>
<name>A0A3A4QUU3_9BACT</name>
<evidence type="ECO:0000313" key="2">
    <source>
        <dbReference type="Proteomes" id="UP000266426"/>
    </source>
</evidence>
<evidence type="ECO:0000313" key="1">
    <source>
        <dbReference type="EMBL" id="RJP57725.1"/>
    </source>
</evidence>
<protein>
    <submittedName>
        <fullName evidence="1">Uncharacterized protein</fullName>
    </submittedName>
</protein>
<gene>
    <name evidence="1" type="ORF">C4541_09700</name>
</gene>
<comment type="caution">
    <text evidence="1">The sequence shown here is derived from an EMBL/GenBank/DDBJ whole genome shotgun (WGS) entry which is preliminary data.</text>
</comment>
<dbReference type="InterPro" id="IPR013783">
    <property type="entry name" value="Ig-like_fold"/>
</dbReference>
<accession>A0A3A4QUU3</accession>
<dbReference type="Proteomes" id="UP000266426">
    <property type="component" value="Unassembled WGS sequence"/>
</dbReference>